<comment type="caution">
    <text evidence="4">The sequence shown here is derived from an EMBL/GenBank/DDBJ whole genome shotgun (WGS) entry which is preliminary data.</text>
</comment>
<feature type="compositionally biased region" description="Basic and acidic residues" evidence="2">
    <location>
        <begin position="12"/>
        <end position="21"/>
    </location>
</feature>
<protein>
    <recommendedName>
        <fullName evidence="6">Septum formation initiator</fullName>
    </recommendedName>
</protein>
<name>A0AA37QER9_9BACT</name>
<dbReference type="AlphaFoldDB" id="A0AA37QER9"/>
<evidence type="ECO:0000313" key="4">
    <source>
        <dbReference type="EMBL" id="GLC25428.1"/>
    </source>
</evidence>
<accession>A0AA37QER9</accession>
<dbReference type="RefSeq" id="WP_284349883.1">
    <property type="nucleotide sequence ID" value="NZ_BRXS01000003.1"/>
</dbReference>
<evidence type="ECO:0000256" key="3">
    <source>
        <dbReference type="SAM" id="Phobius"/>
    </source>
</evidence>
<dbReference type="Proteomes" id="UP001161325">
    <property type="component" value="Unassembled WGS sequence"/>
</dbReference>
<sequence>MHAPPYEPYHASPERPRDRSPIDSVLRSPRGRPLLLALGALLLLLLIAVVWYGNPENRARRELTEANARIVEKQREVDDARRLLEQRLVELRAVRAQADVQATVYRGVLEREGRPVVRDTMAVGGEVVLPPVADPNTAPAGRRTP</sequence>
<keyword evidence="3" id="KW-0812">Transmembrane</keyword>
<evidence type="ECO:0000313" key="5">
    <source>
        <dbReference type="Proteomes" id="UP001161325"/>
    </source>
</evidence>
<keyword evidence="1" id="KW-0175">Coiled coil</keyword>
<gene>
    <name evidence="4" type="ORF">rosag_19410</name>
</gene>
<proteinExistence type="predicted"/>
<feature type="coiled-coil region" evidence="1">
    <location>
        <begin position="56"/>
        <end position="83"/>
    </location>
</feature>
<keyword evidence="5" id="KW-1185">Reference proteome</keyword>
<evidence type="ECO:0000256" key="2">
    <source>
        <dbReference type="SAM" id="MobiDB-lite"/>
    </source>
</evidence>
<evidence type="ECO:0008006" key="6">
    <source>
        <dbReference type="Google" id="ProtNLM"/>
    </source>
</evidence>
<feature type="region of interest" description="Disordered" evidence="2">
    <location>
        <begin position="1"/>
        <end position="24"/>
    </location>
</feature>
<keyword evidence="3" id="KW-1133">Transmembrane helix</keyword>
<reference evidence="4" key="1">
    <citation type="submission" date="2022-08" db="EMBL/GenBank/DDBJ databases">
        <title>Draft genome sequencing of Roseisolibacter agri AW1220.</title>
        <authorList>
            <person name="Tobiishi Y."/>
            <person name="Tonouchi A."/>
        </authorList>
    </citation>
    <scope>NUCLEOTIDE SEQUENCE</scope>
    <source>
        <strain evidence="4">AW1220</strain>
    </source>
</reference>
<keyword evidence="3" id="KW-0472">Membrane</keyword>
<evidence type="ECO:0000256" key="1">
    <source>
        <dbReference type="SAM" id="Coils"/>
    </source>
</evidence>
<organism evidence="4 5">
    <name type="scientific">Roseisolibacter agri</name>
    <dbReference type="NCBI Taxonomy" id="2014610"/>
    <lineage>
        <taxon>Bacteria</taxon>
        <taxon>Pseudomonadati</taxon>
        <taxon>Gemmatimonadota</taxon>
        <taxon>Gemmatimonadia</taxon>
        <taxon>Gemmatimonadales</taxon>
        <taxon>Gemmatimonadaceae</taxon>
        <taxon>Roseisolibacter</taxon>
    </lineage>
</organism>
<dbReference type="EMBL" id="BRXS01000003">
    <property type="protein sequence ID" value="GLC25428.1"/>
    <property type="molecule type" value="Genomic_DNA"/>
</dbReference>
<feature type="transmembrane region" description="Helical" evidence="3">
    <location>
        <begin position="34"/>
        <end position="53"/>
    </location>
</feature>